<feature type="compositionally biased region" description="Polar residues" evidence="3">
    <location>
        <begin position="41"/>
        <end position="59"/>
    </location>
</feature>
<proteinExistence type="predicted"/>
<feature type="compositionally biased region" description="Low complexity" evidence="3">
    <location>
        <begin position="1"/>
        <end position="17"/>
    </location>
</feature>
<accession>A0A8W7P5U5</accession>
<evidence type="ECO:0000256" key="2">
    <source>
        <dbReference type="ARBA" id="ARBA00022833"/>
    </source>
</evidence>
<dbReference type="VEuPathDB" id="VectorBase:ACON2_042118"/>
<feature type="compositionally biased region" description="Low complexity" evidence="3">
    <location>
        <begin position="64"/>
        <end position="88"/>
    </location>
</feature>
<feature type="compositionally biased region" description="Low complexity" evidence="3">
    <location>
        <begin position="140"/>
        <end position="150"/>
    </location>
</feature>
<dbReference type="CDD" id="cd20831">
    <property type="entry name" value="C1_dGM13116p-like"/>
    <property type="match status" value="1"/>
</dbReference>
<evidence type="ECO:0000313" key="5">
    <source>
        <dbReference type="EnsemblMetazoa" id="ACOM026459-PA.1"/>
    </source>
</evidence>
<dbReference type="InterPro" id="IPR039934">
    <property type="entry name" value="C2CD2/C2CD2L"/>
</dbReference>
<dbReference type="GO" id="GO:0046872">
    <property type="term" value="F:metal ion binding"/>
    <property type="evidence" value="ECO:0007669"/>
    <property type="project" value="UniProtKB-KW"/>
</dbReference>
<dbReference type="PROSITE" id="PS50081">
    <property type="entry name" value="ZF_DAG_PE_2"/>
    <property type="match status" value="1"/>
</dbReference>
<keyword evidence="1" id="KW-0479">Metal-binding</keyword>
<dbReference type="Gene3D" id="3.30.60.20">
    <property type="match status" value="1"/>
</dbReference>
<dbReference type="SUPFAM" id="SSF57889">
    <property type="entry name" value="Cysteine-rich domain"/>
    <property type="match status" value="1"/>
</dbReference>
<dbReference type="Proteomes" id="UP000075882">
    <property type="component" value="Unassembled WGS sequence"/>
</dbReference>
<evidence type="ECO:0000256" key="3">
    <source>
        <dbReference type="SAM" id="MobiDB-lite"/>
    </source>
</evidence>
<dbReference type="EnsemblMetazoa" id="ACOM026459-RA">
    <property type="protein sequence ID" value="ACOM026459-PA.1"/>
    <property type="gene ID" value="ACOM026459"/>
</dbReference>
<evidence type="ECO:0000256" key="1">
    <source>
        <dbReference type="ARBA" id="ARBA00022723"/>
    </source>
</evidence>
<dbReference type="AlphaFoldDB" id="A0A8W7P5U5"/>
<dbReference type="InterPro" id="IPR002219">
    <property type="entry name" value="PKC_DAG/PE"/>
</dbReference>
<feature type="domain" description="Phorbol-ester/DAG-type" evidence="4">
    <location>
        <begin position="246"/>
        <end position="303"/>
    </location>
</feature>
<sequence>MVNGSQSSSPMSPSSPSKQLSNKAQAMAERNQRFQAAEANRMNNSFLKPTATGQLNSLNGMGKSESTPASPALSSTSATSQSMTASLSNSAPVSVNSAPPVKKPRNIFGTLRNKLTPSKKSKSLDVPQYSPTTPGGNVRSASSTLSRGSSIDQRSNIFRNLSRKSSISESSAISGLSTGSGRTYVHEESTLLLETTENNVVRHYLVPLEVATKQKNWKRKGTKLHIYNDHTFVAKHIPGLVASSTLHHTPRSTTDCVCFISSGILCFVCNRSIPRRPGKQGYECRDCAIQCHKPCHVRAPQACPNPKILSMQLLRWPWTH</sequence>
<dbReference type="PANTHER" id="PTHR21119">
    <property type="entry name" value="C2 DOMAIN-CONTAINING PROTEIN"/>
    <property type="match status" value="1"/>
</dbReference>
<feature type="region of interest" description="Disordered" evidence="3">
    <location>
        <begin position="1"/>
        <end position="151"/>
    </location>
</feature>
<dbReference type="InterPro" id="IPR046349">
    <property type="entry name" value="C1-like_sf"/>
</dbReference>
<protein>
    <recommendedName>
        <fullName evidence="4">Phorbol-ester/DAG-type domain-containing protein</fullName>
    </recommendedName>
</protein>
<dbReference type="PANTHER" id="PTHR21119:SF5">
    <property type="entry name" value="C2 DOMAIN-CONTAINING PROTEIN"/>
    <property type="match status" value="1"/>
</dbReference>
<evidence type="ECO:0000259" key="4">
    <source>
        <dbReference type="PROSITE" id="PS50081"/>
    </source>
</evidence>
<organism evidence="5">
    <name type="scientific">Anopheles coluzzii</name>
    <name type="common">African malaria mosquito</name>
    <dbReference type="NCBI Taxonomy" id="1518534"/>
    <lineage>
        <taxon>Eukaryota</taxon>
        <taxon>Metazoa</taxon>
        <taxon>Ecdysozoa</taxon>
        <taxon>Arthropoda</taxon>
        <taxon>Hexapoda</taxon>
        <taxon>Insecta</taxon>
        <taxon>Pterygota</taxon>
        <taxon>Neoptera</taxon>
        <taxon>Endopterygota</taxon>
        <taxon>Diptera</taxon>
        <taxon>Nematocera</taxon>
        <taxon>Culicoidea</taxon>
        <taxon>Culicidae</taxon>
        <taxon>Anophelinae</taxon>
        <taxon>Anopheles</taxon>
    </lineage>
</organism>
<keyword evidence="2" id="KW-0862">Zinc</keyword>
<reference evidence="5" key="1">
    <citation type="submission" date="2022-08" db="UniProtKB">
        <authorList>
            <consortium name="EnsemblMetazoa"/>
        </authorList>
    </citation>
    <scope>IDENTIFICATION</scope>
</reference>
<dbReference type="Pfam" id="PF00130">
    <property type="entry name" value="C1_1"/>
    <property type="match status" value="1"/>
</dbReference>
<name>A0A8W7P5U5_ANOCL</name>